<dbReference type="EMBL" id="LK995510">
    <property type="protein sequence ID" value="CED91455.1"/>
    <property type="molecule type" value="Genomic_DNA"/>
</dbReference>
<name>A0A1L7RC13_9ACTO</name>
<comment type="subcellular location">
    <subcellularLocation>
        <location evidence="1">Cell membrane</location>
        <topology evidence="1">Multi-pass membrane protein</topology>
    </subcellularLocation>
</comment>
<gene>
    <name evidence="8" type="ORF">AAM4_1623</name>
</gene>
<dbReference type="Gene3D" id="1.20.1720.10">
    <property type="entry name" value="Multidrug resistance protein D"/>
    <property type="match status" value="1"/>
</dbReference>
<evidence type="ECO:0000256" key="1">
    <source>
        <dbReference type="ARBA" id="ARBA00004651"/>
    </source>
</evidence>
<dbReference type="InterPro" id="IPR005829">
    <property type="entry name" value="Sugar_transporter_CS"/>
</dbReference>
<evidence type="ECO:0000256" key="4">
    <source>
        <dbReference type="ARBA" id="ARBA00022989"/>
    </source>
</evidence>
<sequence>MPTTDATAVSTTPEGAAPARRRTWILITCCMSLFISTMNASVVNVALPALRRDLGASTAALQWTVDAFTLVVAAFLLMAGTTADRVGRRRFSSSSSGA</sequence>
<proteinExistence type="predicted"/>
<keyword evidence="5 6" id="KW-0472">Membrane</keyword>
<dbReference type="AlphaFoldDB" id="A0A1L7RC13"/>
<dbReference type="PANTHER" id="PTHR42718">
    <property type="entry name" value="MAJOR FACILITATOR SUPERFAMILY MULTIDRUG TRANSPORTER MFSC"/>
    <property type="match status" value="1"/>
</dbReference>
<dbReference type="SUPFAM" id="SSF103473">
    <property type="entry name" value="MFS general substrate transporter"/>
    <property type="match status" value="1"/>
</dbReference>
<accession>A0A1L7RC13</accession>
<keyword evidence="4 6" id="KW-1133">Transmembrane helix</keyword>
<evidence type="ECO:0000256" key="6">
    <source>
        <dbReference type="SAM" id="Phobius"/>
    </source>
</evidence>
<feature type="domain" description="Major facilitator superfamily (MFS) profile" evidence="7">
    <location>
        <begin position="25"/>
        <end position="98"/>
    </location>
</feature>
<reference evidence="8" key="1">
    <citation type="submission" date="2014-07" db="EMBL/GenBank/DDBJ databases">
        <authorList>
            <person name="Zhang J.E."/>
            <person name="Yang H."/>
            <person name="Guo J."/>
            <person name="Deng Z."/>
            <person name="Luo H."/>
            <person name="Luo M."/>
            <person name="Zhao B."/>
        </authorList>
    </citation>
    <scope>NUCLEOTIDE SEQUENCE</scope>
    <source>
        <strain evidence="8">AM4</strain>
    </source>
</reference>
<keyword evidence="8" id="KW-0762">Sugar transport</keyword>
<evidence type="ECO:0000313" key="8">
    <source>
        <dbReference type="EMBL" id="CED91455.1"/>
    </source>
</evidence>
<dbReference type="PANTHER" id="PTHR42718:SF9">
    <property type="entry name" value="MAJOR FACILITATOR SUPERFAMILY MULTIDRUG TRANSPORTER MFSC"/>
    <property type="match status" value="1"/>
</dbReference>
<keyword evidence="3 6" id="KW-0812">Transmembrane</keyword>
<keyword evidence="2" id="KW-0813">Transport</keyword>
<dbReference type="InterPro" id="IPR036259">
    <property type="entry name" value="MFS_trans_sf"/>
</dbReference>
<dbReference type="PROSITE" id="PS50850">
    <property type="entry name" value="MFS"/>
    <property type="match status" value="1"/>
</dbReference>
<evidence type="ECO:0000256" key="2">
    <source>
        <dbReference type="ARBA" id="ARBA00022448"/>
    </source>
</evidence>
<evidence type="ECO:0000256" key="5">
    <source>
        <dbReference type="ARBA" id="ARBA00023136"/>
    </source>
</evidence>
<dbReference type="PROSITE" id="PS00216">
    <property type="entry name" value="SUGAR_TRANSPORT_1"/>
    <property type="match status" value="1"/>
</dbReference>
<dbReference type="InterPro" id="IPR011701">
    <property type="entry name" value="MFS"/>
</dbReference>
<evidence type="ECO:0000259" key="7">
    <source>
        <dbReference type="PROSITE" id="PS50850"/>
    </source>
</evidence>
<protein>
    <submittedName>
        <fullName evidence="8">Sugar transport proteins signature 1</fullName>
    </submittedName>
</protein>
<dbReference type="GO" id="GO:0022857">
    <property type="term" value="F:transmembrane transporter activity"/>
    <property type="evidence" value="ECO:0007669"/>
    <property type="project" value="InterPro"/>
</dbReference>
<feature type="transmembrane region" description="Helical" evidence="6">
    <location>
        <begin position="59"/>
        <end position="80"/>
    </location>
</feature>
<feature type="transmembrane region" description="Helical" evidence="6">
    <location>
        <begin position="24"/>
        <end position="47"/>
    </location>
</feature>
<dbReference type="GO" id="GO:0005886">
    <property type="term" value="C:plasma membrane"/>
    <property type="evidence" value="ECO:0007669"/>
    <property type="project" value="UniProtKB-SubCell"/>
</dbReference>
<dbReference type="Pfam" id="PF07690">
    <property type="entry name" value="MFS_1"/>
    <property type="match status" value="1"/>
</dbReference>
<organism evidence="8">
    <name type="scientific">Actinomyces succiniciruminis</name>
    <dbReference type="NCBI Taxonomy" id="1522002"/>
    <lineage>
        <taxon>Bacteria</taxon>
        <taxon>Bacillati</taxon>
        <taxon>Actinomycetota</taxon>
        <taxon>Actinomycetes</taxon>
        <taxon>Actinomycetales</taxon>
        <taxon>Actinomycetaceae</taxon>
        <taxon>Actinomyces</taxon>
    </lineage>
</organism>
<evidence type="ECO:0000256" key="3">
    <source>
        <dbReference type="ARBA" id="ARBA00022692"/>
    </source>
</evidence>
<dbReference type="InterPro" id="IPR020846">
    <property type="entry name" value="MFS_dom"/>
</dbReference>